<evidence type="ECO:0000259" key="2">
    <source>
        <dbReference type="Pfam" id="PF13038"/>
    </source>
</evidence>
<feature type="transmembrane region" description="Helical" evidence="1">
    <location>
        <begin position="29"/>
        <end position="50"/>
    </location>
</feature>
<dbReference type="EMBL" id="CP065425">
    <property type="protein sequence ID" value="QQZ10078.1"/>
    <property type="molecule type" value="Genomic_DNA"/>
</dbReference>
<keyword evidence="4" id="KW-1185">Reference proteome</keyword>
<evidence type="ECO:0000313" key="4">
    <source>
        <dbReference type="Proteomes" id="UP000595691"/>
    </source>
</evidence>
<accession>A0ABX7E447</accession>
<feature type="domain" description="DUF3899" evidence="2">
    <location>
        <begin position="30"/>
        <end position="117"/>
    </location>
</feature>
<keyword evidence="1" id="KW-1133">Transmembrane helix</keyword>
<name>A0ABX7E447_9BACI</name>
<feature type="transmembrane region" description="Helical" evidence="1">
    <location>
        <begin position="99"/>
        <end position="123"/>
    </location>
</feature>
<gene>
    <name evidence="3" type="ORF">I5776_03695</name>
</gene>
<dbReference type="InterPro" id="IPR025007">
    <property type="entry name" value="DUF3899"/>
</dbReference>
<protein>
    <submittedName>
        <fullName evidence="3">DUF3899 domain-containing protein</fullName>
    </submittedName>
</protein>
<evidence type="ECO:0000256" key="1">
    <source>
        <dbReference type="SAM" id="Phobius"/>
    </source>
</evidence>
<keyword evidence="1" id="KW-0812">Transmembrane</keyword>
<sequence length="124" mass="14130">MKKHFMLGALFLCLLIGFKIWEDLSLLNMINLTFLLGIIALVITVTISIWKTGFLSLFIDGFRVLGQFVIPKTRSAIRADDQIKNDEQLNQWKANIAAWISYTFTNLAVISLTVSLISLIVYYQ</sequence>
<proteinExistence type="predicted"/>
<dbReference type="Pfam" id="PF13038">
    <property type="entry name" value="DUF3899"/>
    <property type="match status" value="1"/>
</dbReference>
<organism evidence="3 4">
    <name type="scientific">Heyndrickxia vini</name>
    <dbReference type="NCBI Taxonomy" id="1476025"/>
    <lineage>
        <taxon>Bacteria</taxon>
        <taxon>Bacillati</taxon>
        <taxon>Bacillota</taxon>
        <taxon>Bacilli</taxon>
        <taxon>Bacillales</taxon>
        <taxon>Bacillaceae</taxon>
        <taxon>Heyndrickxia</taxon>
    </lineage>
</organism>
<dbReference type="RefSeq" id="WP_202779022.1">
    <property type="nucleotide sequence ID" value="NZ_CP065425.1"/>
</dbReference>
<evidence type="ECO:0000313" key="3">
    <source>
        <dbReference type="EMBL" id="QQZ10078.1"/>
    </source>
</evidence>
<keyword evidence="1" id="KW-0472">Membrane</keyword>
<dbReference type="Proteomes" id="UP000595691">
    <property type="component" value="Chromosome"/>
</dbReference>
<reference evidence="3 4" key="1">
    <citation type="submission" date="2020-11" db="EMBL/GenBank/DDBJ databases">
        <title>Taxonomic evaluation of the Bacillus sporothermodurans group of bacteria based on whole genome sequences.</title>
        <authorList>
            <person name="Fiedler G."/>
            <person name="Herbstmann A.-D."/>
            <person name="Doll E."/>
            <person name="Wenning M."/>
            <person name="Brinks E."/>
            <person name="Kabisch J."/>
            <person name="Breitenwieser F."/>
            <person name="Lappann M."/>
            <person name="Boehnlein C."/>
            <person name="Franz C."/>
        </authorList>
    </citation>
    <scope>NUCLEOTIDE SEQUENCE [LARGE SCALE GENOMIC DNA]</scope>
    <source>
        <strain evidence="3 4">JCM 19841</strain>
    </source>
</reference>